<dbReference type="AlphaFoldDB" id="A0A0D6A578"/>
<dbReference type="Pfam" id="PF00440">
    <property type="entry name" value="TetR_N"/>
    <property type="match status" value="1"/>
</dbReference>
<keyword evidence="5" id="KW-1185">Reference proteome</keyword>
<dbReference type="GO" id="GO:0003677">
    <property type="term" value="F:DNA binding"/>
    <property type="evidence" value="ECO:0007669"/>
    <property type="project" value="UniProtKB-UniRule"/>
</dbReference>
<feature type="domain" description="HTH tetR-type" evidence="3">
    <location>
        <begin position="11"/>
        <end position="71"/>
    </location>
</feature>
<dbReference type="SUPFAM" id="SSF46689">
    <property type="entry name" value="Homeodomain-like"/>
    <property type="match status" value="1"/>
</dbReference>
<dbReference type="EMBL" id="AP014808">
    <property type="protein sequence ID" value="BAQ57859.1"/>
    <property type="molecule type" value="Genomic_DNA"/>
</dbReference>
<evidence type="ECO:0000256" key="1">
    <source>
        <dbReference type="ARBA" id="ARBA00023125"/>
    </source>
</evidence>
<dbReference type="PATRIC" id="fig|1600.4.peg.1501"/>
<evidence type="ECO:0000313" key="5">
    <source>
        <dbReference type="Proteomes" id="UP000035709"/>
    </source>
</evidence>
<reference evidence="4 5" key="1">
    <citation type="submission" date="2015-03" db="EMBL/GenBank/DDBJ databases">
        <title>Complete genome sequence of Lactobacillus acetotolerans NBRC 13120.</title>
        <authorList>
            <person name="Toh H."/>
            <person name="Morita H."/>
            <person name="Fujita N."/>
        </authorList>
    </citation>
    <scope>NUCLEOTIDE SEQUENCE [LARGE SCALE GENOMIC DNA]</scope>
    <source>
        <strain evidence="4 5">NBRC 13120</strain>
    </source>
</reference>
<dbReference type="RefSeq" id="WP_060459781.1">
    <property type="nucleotide sequence ID" value="NZ_AP014808.1"/>
</dbReference>
<proteinExistence type="predicted"/>
<protein>
    <submittedName>
        <fullName evidence="4">Transcriptional regulator</fullName>
    </submittedName>
</protein>
<dbReference type="Gene3D" id="1.10.357.10">
    <property type="entry name" value="Tetracycline Repressor, domain 2"/>
    <property type="match status" value="1"/>
</dbReference>
<evidence type="ECO:0000259" key="3">
    <source>
        <dbReference type="PROSITE" id="PS50977"/>
    </source>
</evidence>
<dbReference type="KEGG" id="lae:LBAT_1470"/>
<sequence length="174" mass="19938">MVKATFKNLPKEKKDRVTAALLNEFSHHTLKDAQVARIVKDAGIARGAFYKYFNDLTDAYCYLFRIAIKEIHSDMSPTEKYDPQVLYDRVLSFLDKTSHSKYESLIKLHVTHNETDLPATYSNAQGLLNMSPELWSAMVLSHEVIGEVLSDPDDEKKELLRFKKSLEILKKGTD</sequence>
<evidence type="ECO:0000256" key="2">
    <source>
        <dbReference type="PROSITE-ProRule" id="PRU00335"/>
    </source>
</evidence>
<dbReference type="OrthoDB" id="9812484at2"/>
<evidence type="ECO:0000313" key="4">
    <source>
        <dbReference type="EMBL" id="BAQ57859.1"/>
    </source>
</evidence>
<organism evidence="4 5">
    <name type="scientific">Lactobacillus acetotolerans</name>
    <dbReference type="NCBI Taxonomy" id="1600"/>
    <lineage>
        <taxon>Bacteria</taxon>
        <taxon>Bacillati</taxon>
        <taxon>Bacillota</taxon>
        <taxon>Bacilli</taxon>
        <taxon>Lactobacillales</taxon>
        <taxon>Lactobacillaceae</taxon>
        <taxon>Lactobacillus</taxon>
    </lineage>
</organism>
<dbReference type="Proteomes" id="UP000035709">
    <property type="component" value="Chromosome"/>
</dbReference>
<dbReference type="InterPro" id="IPR009057">
    <property type="entry name" value="Homeodomain-like_sf"/>
</dbReference>
<keyword evidence="1 2" id="KW-0238">DNA-binding</keyword>
<name>A0A0D6A578_9LACO</name>
<accession>A0A0D6A578</accession>
<feature type="DNA-binding region" description="H-T-H motif" evidence="2">
    <location>
        <begin position="34"/>
        <end position="53"/>
    </location>
</feature>
<dbReference type="InterPro" id="IPR001647">
    <property type="entry name" value="HTH_TetR"/>
</dbReference>
<gene>
    <name evidence="4" type="ORF">LBAT_1470</name>
</gene>
<dbReference type="STRING" id="1600.LBAT_1470"/>
<dbReference type="PROSITE" id="PS50977">
    <property type="entry name" value="HTH_TETR_2"/>
    <property type="match status" value="1"/>
</dbReference>